<dbReference type="InterPro" id="IPR000008">
    <property type="entry name" value="C2_dom"/>
</dbReference>
<evidence type="ECO:0000256" key="2">
    <source>
        <dbReference type="RuleBase" id="RU361133"/>
    </source>
</evidence>
<evidence type="ECO:0000313" key="6">
    <source>
        <dbReference type="WBParaSite" id="SMUV_0000325601-mRNA-1"/>
    </source>
</evidence>
<dbReference type="EC" id="3.1.4.11" evidence="2"/>
<dbReference type="SUPFAM" id="SSF51695">
    <property type="entry name" value="PLC-like phosphodiesterases"/>
    <property type="match status" value="1"/>
</dbReference>
<dbReference type="Pfam" id="PF00388">
    <property type="entry name" value="PI-PLC-X"/>
    <property type="match status" value="1"/>
</dbReference>
<comment type="catalytic activity">
    <reaction evidence="2">
        <text>a 1,2-diacyl-sn-glycero-3-phospho-(1D-myo-inositol-4,5-bisphosphate) + H2O = 1D-myo-inositol 1,4,5-trisphosphate + a 1,2-diacyl-sn-glycerol + H(+)</text>
        <dbReference type="Rhea" id="RHEA:33179"/>
        <dbReference type="ChEBI" id="CHEBI:15377"/>
        <dbReference type="ChEBI" id="CHEBI:15378"/>
        <dbReference type="ChEBI" id="CHEBI:17815"/>
        <dbReference type="ChEBI" id="CHEBI:58456"/>
        <dbReference type="ChEBI" id="CHEBI:203600"/>
        <dbReference type="EC" id="3.1.4.11"/>
    </reaction>
</comment>
<dbReference type="PROSITE" id="PS50007">
    <property type="entry name" value="PIPLC_X_DOMAIN"/>
    <property type="match status" value="1"/>
</dbReference>
<dbReference type="AlphaFoldDB" id="A0A0N5AG29"/>
<dbReference type="SUPFAM" id="SSF47473">
    <property type="entry name" value="EF-hand"/>
    <property type="match status" value="1"/>
</dbReference>
<dbReference type="PRINTS" id="PR00390">
    <property type="entry name" value="PHPHLIPASEC"/>
</dbReference>
<evidence type="ECO:0000259" key="3">
    <source>
        <dbReference type="PROSITE" id="PS50004"/>
    </source>
</evidence>
<evidence type="ECO:0000256" key="1">
    <source>
        <dbReference type="ARBA" id="ARBA00023224"/>
    </source>
</evidence>
<dbReference type="InterPro" id="IPR000909">
    <property type="entry name" value="PLipase_C_PInositol-sp_X_dom"/>
</dbReference>
<dbReference type="Pfam" id="PF00168">
    <property type="entry name" value="C2"/>
    <property type="match status" value="1"/>
</dbReference>
<dbReference type="PROSITE" id="PS50004">
    <property type="entry name" value="C2"/>
    <property type="match status" value="1"/>
</dbReference>
<keyword evidence="2" id="KW-0378">Hydrolase</keyword>
<dbReference type="CDD" id="cd00275">
    <property type="entry name" value="C2_PLC_like"/>
    <property type="match status" value="1"/>
</dbReference>
<dbReference type="PROSITE" id="PS50008">
    <property type="entry name" value="PIPLC_Y_DOMAIN"/>
    <property type="match status" value="1"/>
</dbReference>
<dbReference type="SMART" id="SM00148">
    <property type="entry name" value="PLCXc"/>
    <property type="match status" value="1"/>
</dbReference>
<protein>
    <recommendedName>
        <fullName evidence="2">Phosphoinositide phospholipase C</fullName>
        <ecNumber evidence="2">3.1.4.11</ecNumber>
    </recommendedName>
</protein>
<feature type="domain" description="PI-PLC Y-box" evidence="4">
    <location>
        <begin position="539"/>
        <end position="625"/>
    </location>
</feature>
<dbReference type="Gene3D" id="2.30.29.30">
    <property type="entry name" value="Pleckstrin-homology domain (PH domain)/Phosphotyrosine-binding domain (PTB)"/>
    <property type="match status" value="1"/>
</dbReference>
<proteinExistence type="predicted"/>
<dbReference type="InterPro" id="IPR001192">
    <property type="entry name" value="PI-PLC_fam"/>
</dbReference>
<name>A0A0N5AG29_9BILA</name>
<dbReference type="Gene3D" id="1.10.238.10">
    <property type="entry name" value="EF-hand"/>
    <property type="match status" value="2"/>
</dbReference>
<dbReference type="InterPro" id="IPR001711">
    <property type="entry name" value="PLipase_C_Pinositol-sp_Y"/>
</dbReference>
<dbReference type="GO" id="GO:0016042">
    <property type="term" value="P:lipid catabolic process"/>
    <property type="evidence" value="ECO:0007669"/>
    <property type="project" value="UniProtKB-KW"/>
</dbReference>
<evidence type="ECO:0000259" key="4">
    <source>
        <dbReference type="PROSITE" id="PS50008"/>
    </source>
</evidence>
<dbReference type="SUPFAM" id="SSF49562">
    <property type="entry name" value="C2 domain (Calcium/lipid-binding domain, CaLB)"/>
    <property type="match status" value="1"/>
</dbReference>
<dbReference type="SMART" id="SM00149">
    <property type="entry name" value="PLCYc"/>
    <property type="match status" value="1"/>
</dbReference>
<dbReference type="SMART" id="SM00239">
    <property type="entry name" value="C2"/>
    <property type="match status" value="1"/>
</dbReference>
<evidence type="ECO:0000313" key="5">
    <source>
        <dbReference type="Proteomes" id="UP000046393"/>
    </source>
</evidence>
<reference evidence="6" key="1">
    <citation type="submission" date="2017-02" db="UniProtKB">
        <authorList>
            <consortium name="WormBaseParasite"/>
        </authorList>
    </citation>
    <scope>IDENTIFICATION</scope>
</reference>
<keyword evidence="5" id="KW-1185">Reference proteome</keyword>
<dbReference type="WBParaSite" id="SMUV_0000325601-mRNA-1">
    <property type="protein sequence ID" value="SMUV_0000325601-mRNA-1"/>
    <property type="gene ID" value="SMUV_0000325601"/>
</dbReference>
<keyword evidence="2" id="KW-0443">Lipid metabolism</keyword>
<dbReference type="InterPro" id="IPR011993">
    <property type="entry name" value="PH-like_dom_sf"/>
</dbReference>
<feature type="domain" description="C2" evidence="3">
    <location>
        <begin position="614"/>
        <end position="738"/>
    </location>
</feature>
<dbReference type="SUPFAM" id="SSF50729">
    <property type="entry name" value="PH domain-like"/>
    <property type="match status" value="1"/>
</dbReference>
<dbReference type="GO" id="GO:0004435">
    <property type="term" value="F:phosphatidylinositol-4,5-bisphosphate phospholipase C activity"/>
    <property type="evidence" value="ECO:0007669"/>
    <property type="project" value="UniProtKB-EC"/>
</dbReference>
<dbReference type="PANTHER" id="PTHR10336:SF209">
    <property type="entry name" value="PHOSPHOINOSITIDE PHOSPHOLIPASE C"/>
    <property type="match status" value="1"/>
</dbReference>
<dbReference type="InterPro" id="IPR017946">
    <property type="entry name" value="PLC-like_Pdiesterase_TIM-brl"/>
</dbReference>
<dbReference type="Gene3D" id="2.60.40.150">
    <property type="entry name" value="C2 domain"/>
    <property type="match status" value="1"/>
</dbReference>
<dbReference type="PANTHER" id="PTHR10336">
    <property type="entry name" value="PHOSPHOINOSITIDE-SPECIFIC PHOSPHOLIPASE C FAMILY PROTEIN"/>
    <property type="match status" value="1"/>
</dbReference>
<dbReference type="InterPro" id="IPR011992">
    <property type="entry name" value="EF-hand-dom_pair"/>
</dbReference>
<keyword evidence="1" id="KW-0807">Transducer</keyword>
<dbReference type="GO" id="GO:0005886">
    <property type="term" value="C:plasma membrane"/>
    <property type="evidence" value="ECO:0007669"/>
    <property type="project" value="TreeGrafter"/>
</dbReference>
<sequence length="759" mass="86165">MEDPYDNEVDIKNLSKDGIVVRRLKGGSLSPRHYIFIRDDKLSVLSRILENDQLLISLWDINLLEIRTGFSTDNLQRVANSPSLRKKISEKNCFSIIFKHPQFMQKCVDFVAINPDDAAAFVKAIRYYIEKYNKGRVNFDEQQWLVEQFQKADVNHDGIYSSSLSTKQILSLAALNLNLDISEDYAHDMFKSADVKKSGNDKGSDGVLDKDEFLHFFEKLIYRPEIEEALKSFSRTNDTALNVEELKHFLTTEQNLSVMDATLFLISDHIYILMNLKFEKFDDTQIQEIIKRFEPLKGKEKKTIILGPIGFRRLVLSTEWGGIMKISHVNVFQDMNMPLNNYYVNSSHNTYLTGLQLTGEATVEGYIRALRRGARLLELDIFNGDNGEPCITHKRTFITAITLRNALKAIADNAFTNNPFPVILTIENHVGLDQQPIMAKIFKEVLGDRIYMRPKGASKLPLPSPNALKKKFLLRGKKLPTNKEDEEFDDSADGVDNQKKEEKITLDPTYSELISLPSVKFSHDICQDVISHPRDGSPSVSETKVIEYYHNGGQLAKYTAERFVKAYPKGIRQDSSNMDPMPSWLLGIQSVAMNLQTCGEYMDLVNGLFRINGSCGYVLKPECLRSGLGTKIIKYFIISGQYLPKPVADNDVIDPYVSIEVFGVPSDCQKVKTQVVRNNGFNPQWHESFVLQLCCPQVALIRFCVKDFDSTSSNDFIGEYTLPALSIRPGYSHIRLNTGNKRAVEDSASIFVRISAEKL</sequence>
<dbReference type="Pfam" id="PF00387">
    <property type="entry name" value="PI-PLC-Y"/>
    <property type="match status" value="1"/>
</dbReference>
<dbReference type="Proteomes" id="UP000046393">
    <property type="component" value="Unplaced"/>
</dbReference>
<dbReference type="Gene3D" id="3.20.20.190">
    <property type="entry name" value="Phosphatidylinositol (PI) phosphodiesterase"/>
    <property type="match status" value="1"/>
</dbReference>
<organism evidence="5 6">
    <name type="scientific">Syphacia muris</name>
    <dbReference type="NCBI Taxonomy" id="451379"/>
    <lineage>
        <taxon>Eukaryota</taxon>
        <taxon>Metazoa</taxon>
        <taxon>Ecdysozoa</taxon>
        <taxon>Nematoda</taxon>
        <taxon>Chromadorea</taxon>
        <taxon>Rhabditida</taxon>
        <taxon>Spirurina</taxon>
        <taxon>Oxyuridomorpha</taxon>
        <taxon>Oxyuroidea</taxon>
        <taxon>Oxyuridae</taxon>
        <taxon>Syphacia</taxon>
    </lineage>
</organism>
<dbReference type="CDD" id="cd08558">
    <property type="entry name" value="PI-PLCc_eukaryota"/>
    <property type="match status" value="1"/>
</dbReference>
<dbReference type="STRING" id="451379.A0A0N5AG29"/>
<accession>A0A0N5AG29</accession>
<dbReference type="GO" id="GO:0035556">
    <property type="term" value="P:intracellular signal transduction"/>
    <property type="evidence" value="ECO:0007669"/>
    <property type="project" value="InterPro"/>
</dbReference>
<dbReference type="InterPro" id="IPR035892">
    <property type="entry name" value="C2_domain_sf"/>
</dbReference>
<keyword evidence="2" id="KW-0442">Lipid degradation</keyword>